<comment type="caution">
    <text evidence="16">The sequence shown here is derived from an EMBL/GenBank/DDBJ whole genome shotgun (WGS) entry which is preliminary data.</text>
</comment>
<dbReference type="AlphaFoldDB" id="A0A7X2P6N8"/>
<evidence type="ECO:0000256" key="1">
    <source>
        <dbReference type="ARBA" id="ARBA00004496"/>
    </source>
</evidence>
<evidence type="ECO:0000256" key="13">
    <source>
        <dbReference type="ARBA" id="ARBA00049515"/>
    </source>
</evidence>
<feature type="binding site" evidence="14">
    <location>
        <position position="479"/>
    </location>
    <ligand>
        <name>Zn(2+)</name>
        <dbReference type="ChEBI" id="CHEBI:29105"/>
        <note>catalytic</note>
    </ligand>
</feature>
<dbReference type="SUPFAM" id="SSF52954">
    <property type="entry name" value="Class II aaRS ABD-related"/>
    <property type="match status" value="1"/>
</dbReference>
<dbReference type="GO" id="GO:0046872">
    <property type="term" value="F:metal ion binding"/>
    <property type="evidence" value="ECO:0007669"/>
    <property type="project" value="UniProtKB-KW"/>
</dbReference>
<dbReference type="GO" id="GO:0004829">
    <property type="term" value="F:threonine-tRNA ligase activity"/>
    <property type="evidence" value="ECO:0007669"/>
    <property type="project" value="UniProtKB-UniRule"/>
</dbReference>
<dbReference type="Gene3D" id="3.30.930.10">
    <property type="entry name" value="Bira Bifunctional Protein, Domain 2"/>
    <property type="match status" value="1"/>
</dbReference>
<name>A0A7X2P6N8_9FIRM</name>
<keyword evidence="7 14" id="KW-0547">Nucleotide-binding</keyword>
<evidence type="ECO:0000256" key="7">
    <source>
        <dbReference type="ARBA" id="ARBA00022741"/>
    </source>
</evidence>
<keyword evidence="12 14" id="KW-0030">Aminoacyl-tRNA synthetase</keyword>
<dbReference type="PROSITE" id="PS50862">
    <property type="entry name" value="AA_TRNA_LIGASE_II"/>
    <property type="match status" value="1"/>
</dbReference>
<reference evidence="16 17" key="1">
    <citation type="submission" date="2019-08" db="EMBL/GenBank/DDBJ databases">
        <title>In-depth cultivation of the pig gut microbiome towards novel bacterial diversity and tailored functional studies.</title>
        <authorList>
            <person name="Wylensek D."/>
            <person name="Hitch T.C.A."/>
            <person name="Clavel T."/>
        </authorList>
    </citation>
    <scope>NUCLEOTIDE SEQUENCE [LARGE SCALE GENOMIC DNA]</scope>
    <source>
        <strain evidence="16 17">Oil+RF-744-WCA-WT-13</strain>
    </source>
</reference>
<dbReference type="InterPro" id="IPR004154">
    <property type="entry name" value="Anticodon-bd"/>
</dbReference>
<keyword evidence="4 14" id="KW-0820">tRNA-binding</keyword>
<keyword evidence="11 14" id="KW-0648">Protein biosynthesis</keyword>
<comment type="subunit">
    <text evidence="14">Homodimer.</text>
</comment>
<dbReference type="GO" id="GO:0000049">
    <property type="term" value="F:tRNA binding"/>
    <property type="evidence" value="ECO:0007669"/>
    <property type="project" value="UniProtKB-KW"/>
</dbReference>
<dbReference type="Proteomes" id="UP000466864">
    <property type="component" value="Unassembled WGS sequence"/>
</dbReference>
<dbReference type="InterPro" id="IPR045864">
    <property type="entry name" value="aa-tRNA-synth_II/BPL/LPL"/>
</dbReference>
<dbReference type="InterPro" id="IPR002320">
    <property type="entry name" value="Thr-tRNA-ligase_IIa"/>
</dbReference>
<dbReference type="FunFam" id="3.30.930.10:FF:000019">
    <property type="entry name" value="Threonine--tRNA ligase"/>
    <property type="match status" value="1"/>
</dbReference>
<accession>A0A7X2P6N8</accession>
<keyword evidence="17" id="KW-1185">Reference proteome</keyword>
<dbReference type="SUPFAM" id="SSF55186">
    <property type="entry name" value="ThrRS/AlaRS common domain"/>
    <property type="match status" value="1"/>
</dbReference>
<evidence type="ECO:0000313" key="16">
    <source>
        <dbReference type="EMBL" id="MST81181.1"/>
    </source>
</evidence>
<dbReference type="FunFam" id="3.30.54.20:FF:000002">
    <property type="entry name" value="Threonine--tRNA ligase"/>
    <property type="match status" value="1"/>
</dbReference>
<evidence type="ECO:0000256" key="4">
    <source>
        <dbReference type="ARBA" id="ARBA00022555"/>
    </source>
</evidence>
<dbReference type="Gene3D" id="3.40.50.800">
    <property type="entry name" value="Anticodon-binding domain"/>
    <property type="match status" value="1"/>
</dbReference>
<dbReference type="Pfam" id="PF03129">
    <property type="entry name" value="HGTP_anticodon"/>
    <property type="match status" value="1"/>
</dbReference>
<comment type="similarity">
    <text evidence="2 14">Belongs to the class-II aminoacyl-tRNA synthetase family.</text>
</comment>
<dbReference type="PANTHER" id="PTHR11451:SF44">
    <property type="entry name" value="THREONINE--TRNA LIGASE, CHLOROPLASTIC_MITOCHONDRIAL 2"/>
    <property type="match status" value="1"/>
</dbReference>
<evidence type="ECO:0000313" key="17">
    <source>
        <dbReference type="Proteomes" id="UP000466864"/>
    </source>
</evidence>
<comment type="subcellular location">
    <subcellularLocation>
        <location evidence="1 14">Cytoplasm</location>
    </subcellularLocation>
</comment>
<dbReference type="GO" id="GO:0005524">
    <property type="term" value="F:ATP binding"/>
    <property type="evidence" value="ECO:0007669"/>
    <property type="project" value="UniProtKB-UniRule"/>
</dbReference>
<protein>
    <recommendedName>
        <fullName evidence="14">Threonine--tRNA ligase</fullName>
        <ecNumber evidence="14">6.1.1.3</ecNumber>
    </recommendedName>
    <alternativeName>
        <fullName evidence="14">Threonyl-tRNA synthetase</fullName>
        <shortName evidence="14">ThrRS</shortName>
    </alternativeName>
</protein>
<keyword evidence="5 14" id="KW-0436">Ligase</keyword>
<feature type="binding site" evidence="14">
    <location>
        <position position="301"/>
    </location>
    <ligand>
        <name>Zn(2+)</name>
        <dbReference type="ChEBI" id="CHEBI:29105"/>
        <note>catalytic</note>
    </ligand>
</feature>
<feature type="binding site" evidence="14">
    <location>
        <position position="352"/>
    </location>
    <ligand>
        <name>Zn(2+)</name>
        <dbReference type="ChEBI" id="CHEBI:29105"/>
        <note>catalytic</note>
    </ligand>
</feature>
<keyword evidence="10 14" id="KW-0694">RNA-binding</keyword>
<evidence type="ECO:0000256" key="10">
    <source>
        <dbReference type="ARBA" id="ARBA00022884"/>
    </source>
</evidence>
<comment type="caution">
    <text evidence="14">Lacks conserved residue(s) required for the propagation of feature annotation.</text>
</comment>
<dbReference type="Pfam" id="PF00587">
    <property type="entry name" value="tRNA-synt_2b"/>
    <property type="match status" value="1"/>
</dbReference>
<dbReference type="InterPro" id="IPR018163">
    <property type="entry name" value="Thr/Ala-tRNA-synth_IIc_edit"/>
</dbReference>
<dbReference type="InterPro" id="IPR047246">
    <property type="entry name" value="ThrRS_anticodon"/>
</dbReference>
<dbReference type="InterPro" id="IPR006195">
    <property type="entry name" value="aa-tRNA-synth_II"/>
</dbReference>
<dbReference type="CDD" id="cd00771">
    <property type="entry name" value="ThrRS_core"/>
    <property type="match status" value="1"/>
</dbReference>
<dbReference type="Gene3D" id="3.30.980.10">
    <property type="entry name" value="Threonyl-trna Synthetase, Chain A, domain 2"/>
    <property type="match status" value="1"/>
</dbReference>
<evidence type="ECO:0000256" key="14">
    <source>
        <dbReference type="HAMAP-Rule" id="MF_00184"/>
    </source>
</evidence>
<proteinExistence type="inferred from homology"/>
<dbReference type="FunFam" id="3.30.980.10:FF:000005">
    <property type="entry name" value="Threonyl-tRNA synthetase, mitochondrial"/>
    <property type="match status" value="1"/>
</dbReference>
<evidence type="ECO:0000256" key="6">
    <source>
        <dbReference type="ARBA" id="ARBA00022723"/>
    </source>
</evidence>
<comment type="cofactor">
    <cofactor evidence="14">
        <name>Zn(2+)</name>
        <dbReference type="ChEBI" id="CHEBI:29105"/>
    </cofactor>
    <text evidence="14">Binds 1 zinc ion per subunit.</text>
</comment>
<dbReference type="Pfam" id="PF07973">
    <property type="entry name" value="tRNA_SAD"/>
    <property type="match status" value="1"/>
</dbReference>
<dbReference type="EC" id="6.1.1.3" evidence="14"/>
<dbReference type="GO" id="GO:0005737">
    <property type="term" value="C:cytoplasm"/>
    <property type="evidence" value="ECO:0007669"/>
    <property type="project" value="UniProtKB-SubCell"/>
</dbReference>
<keyword evidence="9 14" id="KW-0067">ATP-binding</keyword>
<keyword evidence="6 14" id="KW-0479">Metal-binding</keyword>
<dbReference type="GO" id="GO:0140096">
    <property type="term" value="F:catalytic activity, acting on a protein"/>
    <property type="evidence" value="ECO:0007669"/>
    <property type="project" value="UniProtKB-ARBA"/>
</dbReference>
<evidence type="ECO:0000256" key="3">
    <source>
        <dbReference type="ARBA" id="ARBA00022490"/>
    </source>
</evidence>
<evidence type="ECO:0000256" key="2">
    <source>
        <dbReference type="ARBA" id="ARBA00008226"/>
    </source>
</evidence>
<dbReference type="SMART" id="SM00863">
    <property type="entry name" value="tRNA_SAD"/>
    <property type="match status" value="1"/>
</dbReference>
<evidence type="ECO:0000256" key="8">
    <source>
        <dbReference type="ARBA" id="ARBA00022833"/>
    </source>
</evidence>
<comment type="catalytic activity">
    <reaction evidence="13 14">
        <text>tRNA(Thr) + L-threonine + ATP = L-threonyl-tRNA(Thr) + AMP + diphosphate + H(+)</text>
        <dbReference type="Rhea" id="RHEA:24624"/>
        <dbReference type="Rhea" id="RHEA-COMP:9670"/>
        <dbReference type="Rhea" id="RHEA-COMP:9704"/>
        <dbReference type="ChEBI" id="CHEBI:15378"/>
        <dbReference type="ChEBI" id="CHEBI:30616"/>
        <dbReference type="ChEBI" id="CHEBI:33019"/>
        <dbReference type="ChEBI" id="CHEBI:57926"/>
        <dbReference type="ChEBI" id="CHEBI:78442"/>
        <dbReference type="ChEBI" id="CHEBI:78534"/>
        <dbReference type="ChEBI" id="CHEBI:456215"/>
        <dbReference type="EC" id="6.1.1.3"/>
    </reaction>
</comment>
<evidence type="ECO:0000259" key="15">
    <source>
        <dbReference type="PROSITE" id="PS50862"/>
    </source>
</evidence>
<dbReference type="InterPro" id="IPR002314">
    <property type="entry name" value="aa-tRNA-synt_IIb"/>
</dbReference>
<evidence type="ECO:0000256" key="12">
    <source>
        <dbReference type="ARBA" id="ARBA00023146"/>
    </source>
</evidence>
<sequence>MRLYVVQGFSSDSPELTEKGVQMEREEYLQVYRHSLAHILAKAVIEIFGKDKVQYAIGPQIENGLYYDFVLPRTLTTDDFKMIEDKMHEIIKRREPWTRKEVSRQEALELFQGQKFKTELIQDLPEDETITIYYTGDDYVDLCRGPHVDNSQELMNAAFEIRSVSGAYWRGDEKRDQLQRIYVYAFPDKAQLKEFKKFLKEAAERDHKKIGPQQELFMFDETAPGMPYWLPRGWKLFNALLDFWRGIHEKHGYQEISGPVLSNSRLWQTSGHWGHYKQNMFIIPGVKEDESDYYACKPMNCPNAILVYQNRLRSYRDLPFRINQVDVIHRKEKSGELNGLFRVQMFRQDDAHILVSEEQIADEIKDIMEIATEIYGTFGLTYRAELSTRPDDYMGDINVWNKAEAELKDILNDVYGEGNYEVNEGDGAFYGPKIDLKMKDALGREWQMGTIQLDFQLPLNFHMKYAAQDGSVKQPVMIHRAIFGSMERFIGILIENYKGAFPFWLSPYQVGVVPIRTEHNEYAEKVVSALREASVRTEVDYDDKNMNEKIKTFKTFRDPYIVVVGDKEAAEGTVSITVRGQKQQLHGVPLEKLVEMCRTMNREHSKELIASVE</sequence>
<evidence type="ECO:0000256" key="5">
    <source>
        <dbReference type="ARBA" id="ARBA00022598"/>
    </source>
</evidence>
<dbReference type="SUPFAM" id="SSF55681">
    <property type="entry name" value="Class II aaRS and biotin synthetases"/>
    <property type="match status" value="1"/>
</dbReference>
<gene>
    <name evidence="14 16" type="primary">thrS</name>
    <name evidence="16" type="ORF">FYJ60_02390</name>
</gene>
<dbReference type="PRINTS" id="PR01047">
    <property type="entry name" value="TRNASYNTHTHR"/>
</dbReference>
<keyword evidence="3 14" id="KW-0963">Cytoplasm</keyword>
<evidence type="ECO:0000256" key="9">
    <source>
        <dbReference type="ARBA" id="ARBA00022840"/>
    </source>
</evidence>
<dbReference type="EMBL" id="VUMV01000001">
    <property type="protein sequence ID" value="MST81181.1"/>
    <property type="molecule type" value="Genomic_DNA"/>
</dbReference>
<dbReference type="InterPro" id="IPR033728">
    <property type="entry name" value="ThrRS_core"/>
</dbReference>
<feature type="domain" description="Aminoacyl-transfer RNA synthetases class-II family profile" evidence="15">
    <location>
        <begin position="233"/>
        <end position="502"/>
    </location>
</feature>
<evidence type="ECO:0000256" key="11">
    <source>
        <dbReference type="ARBA" id="ARBA00022917"/>
    </source>
</evidence>
<dbReference type="HAMAP" id="MF_00184">
    <property type="entry name" value="Thr_tRNA_synth"/>
    <property type="match status" value="1"/>
</dbReference>
<dbReference type="NCBIfam" id="TIGR00418">
    <property type="entry name" value="thrS"/>
    <property type="match status" value="1"/>
</dbReference>
<dbReference type="GO" id="GO:0006435">
    <property type="term" value="P:threonyl-tRNA aminoacylation"/>
    <property type="evidence" value="ECO:0007669"/>
    <property type="project" value="UniProtKB-UniRule"/>
</dbReference>
<dbReference type="GO" id="GO:0016740">
    <property type="term" value="F:transferase activity"/>
    <property type="evidence" value="ECO:0007669"/>
    <property type="project" value="UniProtKB-ARBA"/>
</dbReference>
<keyword evidence="8 14" id="KW-0862">Zinc</keyword>
<dbReference type="InterPro" id="IPR036621">
    <property type="entry name" value="Anticodon-bd_dom_sf"/>
</dbReference>
<dbReference type="InterPro" id="IPR012947">
    <property type="entry name" value="tRNA_SAD"/>
</dbReference>
<dbReference type="CDD" id="cd00860">
    <property type="entry name" value="ThrRS_anticodon"/>
    <property type="match status" value="1"/>
</dbReference>
<dbReference type="PANTHER" id="PTHR11451">
    <property type="entry name" value="THREONINE-TRNA LIGASE"/>
    <property type="match status" value="1"/>
</dbReference>
<organism evidence="16 17">
    <name type="scientific">Bilifractor porci</name>
    <dbReference type="NCBI Taxonomy" id="2606636"/>
    <lineage>
        <taxon>Bacteria</taxon>
        <taxon>Bacillati</taxon>
        <taxon>Bacillota</taxon>
        <taxon>Clostridia</taxon>
        <taxon>Lachnospirales</taxon>
        <taxon>Lachnospiraceae</taxon>
        <taxon>Bilifractor</taxon>
    </lineage>
</organism>